<reference evidence="4" key="1">
    <citation type="submission" date="2023-10" db="EMBL/GenBank/DDBJ databases">
        <authorList>
            <person name="Domelevo Entfellner J.-B."/>
        </authorList>
    </citation>
    <scope>NUCLEOTIDE SEQUENCE</scope>
</reference>
<feature type="repeat" description="PPR" evidence="3">
    <location>
        <begin position="74"/>
        <end position="108"/>
    </location>
</feature>
<dbReference type="Gene3D" id="1.25.40.10">
    <property type="entry name" value="Tetratricopeptide repeat domain"/>
    <property type="match status" value="1"/>
</dbReference>
<proteinExistence type="inferred from homology"/>
<protein>
    <recommendedName>
        <fullName evidence="6">Pentatricopeptide repeat-containing protein</fullName>
    </recommendedName>
</protein>
<dbReference type="Pfam" id="PF01535">
    <property type="entry name" value="PPR"/>
    <property type="match status" value="3"/>
</dbReference>
<keyword evidence="5" id="KW-1185">Reference proteome</keyword>
<evidence type="ECO:0000313" key="5">
    <source>
        <dbReference type="Proteomes" id="UP001189624"/>
    </source>
</evidence>
<dbReference type="PROSITE" id="PS51375">
    <property type="entry name" value="PPR"/>
    <property type="match status" value="1"/>
</dbReference>
<dbReference type="PANTHER" id="PTHR47939:SF1">
    <property type="entry name" value="OS04G0684500 PROTEIN"/>
    <property type="match status" value="1"/>
</dbReference>
<dbReference type="InterPro" id="IPR050667">
    <property type="entry name" value="PPR-containing_protein"/>
</dbReference>
<dbReference type="PANTHER" id="PTHR47939">
    <property type="entry name" value="MEMBRANE-ASSOCIATED SALT-INDUCIBLE PROTEIN-LIKE"/>
    <property type="match status" value="1"/>
</dbReference>
<keyword evidence="2" id="KW-0677">Repeat</keyword>
<evidence type="ECO:0008006" key="6">
    <source>
        <dbReference type="Google" id="ProtNLM"/>
    </source>
</evidence>
<sequence>MKVSRALKLLVTHLCKLRQAKEALRLFESLARGGVCAPTVYTFYPVLSLLTRENSLEDARGVVDLMAELRIGLDLMAHNIFLTAYCFTGDFDAAAGVLRRTEKEGLAADARRSTRLFWARVERGRWRGTAEEDVCEEFRWEDSELLGCLASKSVNLKKGKEAMSILEEMKQRGVPMGYKLKEFYEMNVERENGARVDGADVEGRNGV</sequence>
<evidence type="ECO:0000256" key="2">
    <source>
        <dbReference type="ARBA" id="ARBA00022737"/>
    </source>
</evidence>
<dbReference type="AlphaFoldDB" id="A0AA86SJM1"/>
<evidence type="ECO:0000256" key="3">
    <source>
        <dbReference type="PROSITE-ProRule" id="PRU00708"/>
    </source>
</evidence>
<dbReference type="InterPro" id="IPR002885">
    <property type="entry name" value="PPR_rpt"/>
</dbReference>
<comment type="similarity">
    <text evidence="1">Belongs to the PPR family. P subfamily.</text>
</comment>
<organism evidence="4 5">
    <name type="scientific">Sphenostylis stenocarpa</name>
    <dbReference type="NCBI Taxonomy" id="92480"/>
    <lineage>
        <taxon>Eukaryota</taxon>
        <taxon>Viridiplantae</taxon>
        <taxon>Streptophyta</taxon>
        <taxon>Embryophyta</taxon>
        <taxon>Tracheophyta</taxon>
        <taxon>Spermatophyta</taxon>
        <taxon>Magnoliopsida</taxon>
        <taxon>eudicotyledons</taxon>
        <taxon>Gunneridae</taxon>
        <taxon>Pentapetalae</taxon>
        <taxon>rosids</taxon>
        <taxon>fabids</taxon>
        <taxon>Fabales</taxon>
        <taxon>Fabaceae</taxon>
        <taxon>Papilionoideae</taxon>
        <taxon>50 kb inversion clade</taxon>
        <taxon>NPAAA clade</taxon>
        <taxon>indigoferoid/millettioid clade</taxon>
        <taxon>Phaseoleae</taxon>
        <taxon>Sphenostylis</taxon>
    </lineage>
</organism>
<accession>A0AA86SJM1</accession>
<evidence type="ECO:0000256" key="1">
    <source>
        <dbReference type="ARBA" id="ARBA00007626"/>
    </source>
</evidence>
<dbReference type="Proteomes" id="UP001189624">
    <property type="component" value="Chromosome 4"/>
</dbReference>
<name>A0AA86SJM1_9FABA</name>
<gene>
    <name evidence="4" type="ORF">AYBTSS11_LOCUS15301</name>
</gene>
<dbReference type="Gramene" id="rna-AYBTSS11_LOCUS15301">
    <property type="protein sequence ID" value="CAJ1952449.1"/>
    <property type="gene ID" value="gene-AYBTSS11_LOCUS15301"/>
</dbReference>
<dbReference type="InterPro" id="IPR011990">
    <property type="entry name" value="TPR-like_helical_dom_sf"/>
</dbReference>
<evidence type="ECO:0000313" key="4">
    <source>
        <dbReference type="EMBL" id="CAJ1952449.1"/>
    </source>
</evidence>
<dbReference type="EMBL" id="OY731401">
    <property type="protein sequence ID" value="CAJ1952449.1"/>
    <property type="molecule type" value="Genomic_DNA"/>
</dbReference>